<proteinExistence type="predicted"/>
<sequence length="286" mass="31377">MELKDVELHIESDGHRVSEYQIKTELDKKTITCFIPSTAGKKFEIYCVSKRPELLAVYCTIDGRQINGTLCSPFASSSIKGLFSAEDKIAPLLFSSLVLVDDETFSSDSETLGKLGTIELQVIRVHRTGTSPTALLATPKCIGPVHEKSKKVGGHCISFGEASTCAPVSWAITTPMYPAEGNWAKFIFKYRPEEILRAQGIIEKPKTPPHKSGPVMAPLKRSRSAALAEENQTPKLSSTSQEHPAKKVKTERQDEDVIDLTQVGEDPPKLLDPSLRGTVIDLTLDD</sequence>
<feature type="domain" description="DUF7918" evidence="2">
    <location>
        <begin position="6"/>
        <end position="204"/>
    </location>
</feature>
<feature type="compositionally biased region" description="Polar residues" evidence="1">
    <location>
        <begin position="230"/>
        <end position="242"/>
    </location>
</feature>
<reference evidence="3 4" key="1">
    <citation type="submission" date="2022-09" db="EMBL/GenBank/DDBJ databases">
        <authorList>
            <person name="Palmer J.M."/>
        </authorList>
    </citation>
    <scope>NUCLEOTIDE SEQUENCE [LARGE SCALE GENOMIC DNA]</scope>
    <source>
        <strain evidence="3 4">DSM 7382</strain>
    </source>
</reference>
<evidence type="ECO:0000259" key="2">
    <source>
        <dbReference type="Pfam" id="PF25534"/>
    </source>
</evidence>
<organism evidence="3 4">
    <name type="scientific">Cerrena zonata</name>
    <dbReference type="NCBI Taxonomy" id="2478898"/>
    <lineage>
        <taxon>Eukaryota</taxon>
        <taxon>Fungi</taxon>
        <taxon>Dikarya</taxon>
        <taxon>Basidiomycota</taxon>
        <taxon>Agaricomycotina</taxon>
        <taxon>Agaricomycetes</taxon>
        <taxon>Polyporales</taxon>
        <taxon>Cerrenaceae</taxon>
        <taxon>Cerrena</taxon>
    </lineage>
</organism>
<dbReference type="PANTHER" id="PTHR36223:SF1">
    <property type="entry name" value="TRANSCRIPTION ELONGATION FACTOR EAF N-TERMINAL DOMAIN-CONTAINING PROTEIN"/>
    <property type="match status" value="1"/>
</dbReference>
<dbReference type="PANTHER" id="PTHR36223">
    <property type="entry name" value="BETA-LACTAMASE-TYPE TRANSPEPTIDASE FOLD DOMAIN CONTAINING PROTEIN"/>
    <property type="match status" value="1"/>
</dbReference>
<keyword evidence="4" id="KW-1185">Reference proteome</keyword>
<dbReference type="InterPro" id="IPR057678">
    <property type="entry name" value="DUF7918"/>
</dbReference>
<feature type="region of interest" description="Disordered" evidence="1">
    <location>
        <begin position="201"/>
        <end position="274"/>
    </location>
</feature>
<comment type="caution">
    <text evidence="3">The sequence shown here is derived from an EMBL/GenBank/DDBJ whole genome shotgun (WGS) entry which is preliminary data.</text>
</comment>
<accession>A0AAW0GK66</accession>
<evidence type="ECO:0000313" key="3">
    <source>
        <dbReference type="EMBL" id="KAK7691534.1"/>
    </source>
</evidence>
<gene>
    <name evidence="3" type="ORF">QCA50_004933</name>
</gene>
<evidence type="ECO:0000313" key="4">
    <source>
        <dbReference type="Proteomes" id="UP001385951"/>
    </source>
</evidence>
<evidence type="ECO:0000256" key="1">
    <source>
        <dbReference type="SAM" id="MobiDB-lite"/>
    </source>
</evidence>
<protein>
    <recommendedName>
        <fullName evidence="2">DUF7918 domain-containing protein</fullName>
    </recommendedName>
</protein>
<name>A0AAW0GK66_9APHY</name>
<dbReference type="Pfam" id="PF25534">
    <property type="entry name" value="DUF7918"/>
    <property type="match status" value="1"/>
</dbReference>
<feature type="compositionally biased region" description="Basic and acidic residues" evidence="1">
    <location>
        <begin position="243"/>
        <end position="252"/>
    </location>
</feature>
<dbReference type="Proteomes" id="UP001385951">
    <property type="component" value="Unassembled WGS sequence"/>
</dbReference>
<dbReference type="AlphaFoldDB" id="A0AAW0GK66"/>
<dbReference type="EMBL" id="JASBNA010000005">
    <property type="protein sequence ID" value="KAK7691534.1"/>
    <property type="molecule type" value="Genomic_DNA"/>
</dbReference>